<protein>
    <submittedName>
        <fullName evidence="4">Opacity protein-like surface antigen</fullName>
    </submittedName>
</protein>
<dbReference type="AlphaFoldDB" id="A0A7X0J2U0"/>
<dbReference type="SUPFAM" id="SSF56925">
    <property type="entry name" value="OMPA-like"/>
    <property type="match status" value="1"/>
</dbReference>
<sequence>MKKILTMAALCVVALAAHAQTEKGKTIVGGTIGYSNTKFDYSDHIDETTKLTLLPSIGYFVKNNLALGLGIGYSNSRGNNSSNLSGNMSARQNADNFQISPYARYYVNISEKFKFFSQLSIPVEWGNSKIIYDNDLIGSPAIPMSKVNTSSIGVQVEPGLAYFPTKRIGIQLSIDGLAYFWNKTKNTSAINPDTDENHAFSLGASFFAPRIGIQFHF</sequence>
<feature type="chain" id="PRO_5031248742" evidence="2">
    <location>
        <begin position="20"/>
        <end position="217"/>
    </location>
</feature>
<dbReference type="EMBL" id="JACHCC010000005">
    <property type="protein sequence ID" value="MBB6500023.1"/>
    <property type="molecule type" value="Genomic_DNA"/>
</dbReference>
<reference evidence="4 5" key="1">
    <citation type="submission" date="2020-08" db="EMBL/GenBank/DDBJ databases">
        <title>Genomic Encyclopedia of Type Strains, Phase IV (KMG-V): Genome sequencing to study the core and pangenomes of soil and plant-associated prokaryotes.</title>
        <authorList>
            <person name="Whitman W."/>
        </authorList>
    </citation>
    <scope>NUCLEOTIDE SEQUENCE [LARGE SCALE GENOMIC DNA]</scope>
    <source>
        <strain evidence="4 5">M2T3</strain>
    </source>
</reference>
<dbReference type="Proteomes" id="UP000521017">
    <property type="component" value="Unassembled WGS sequence"/>
</dbReference>
<keyword evidence="1 2" id="KW-0732">Signal</keyword>
<accession>A0A7X0J2U0</accession>
<dbReference type="Pfam" id="PF13505">
    <property type="entry name" value="OMP_b-brl"/>
    <property type="match status" value="1"/>
</dbReference>
<dbReference type="InterPro" id="IPR011250">
    <property type="entry name" value="OMP/PagP_B-barrel"/>
</dbReference>
<gene>
    <name evidence="4" type="ORF">HDF25_002167</name>
</gene>
<evidence type="ECO:0000313" key="5">
    <source>
        <dbReference type="Proteomes" id="UP000521017"/>
    </source>
</evidence>
<dbReference type="InterPro" id="IPR027385">
    <property type="entry name" value="Beta-barrel_OMP"/>
</dbReference>
<evidence type="ECO:0000256" key="2">
    <source>
        <dbReference type="SAM" id="SignalP"/>
    </source>
</evidence>
<organism evidence="4 5">
    <name type="scientific">Pedobacter cryoconitis</name>
    <dbReference type="NCBI Taxonomy" id="188932"/>
    <lineage>
        <taxon>Bacteria</taxon>
        <taxon>Pseudomonadati</taxon>
        <taxon>Bacteroidota</taxon>
        <taxon>Sphingobacteriia</taxon>
        <taxon>Sphingobacteriales</taxon>
        <taxon>Sphingobacteriaceae</taxon>
        <taxon>Pedobacter</taxon>
    </lineage>
</organism>
<evidence type="ECO:0000259" key="3">
    <source>
        <dbReference type="Pfam" id="PF13505"/>
    </source>
</evidence>
<dbReference type="GO" id="GO:0019867">
    <property type="term" value="C:outer membrane"/>
    <property type="evidence" value="ECO:0007669"/>
    <property type="project" value="InterPro"/>
</dbReference>
<comment type="caution">
    <text evidence="4">The sequence shown here is derived from an EMBL/GenBank/DDBJ whole genome shotgun (WGS) entry which is preliminary data.</text>
</comment>
<feature type="signal peptide" evidence="2">
    <location>
        <begin position="1"/>
        <end position="19"/>
    </location>
</feature>
<evidence type="ECO:0000256" key="1">
    <source>
        <dbReference type="ARBA" id="ARBA00022729"/>
    </source>
</evidence>
<proteinExistence type="predicted"/>
<dbReference type="RefSeq" id="WP_184624743.1">
    <property type="nucleotide sequence ID" value="NZ_JACHCC010000005.1"/>
</dbReference>
<evidence type="ECO:0000313" key="4">
    <source>
        <dbReference type="EMBL" id="MBB6500023.1"/>
    </source>
</evidence>
<dbReference type="Gene3D" id="2.40.160.20">
    <property type="match status" value="1"/>
</dbReference>
<feature type="domain" description="Outer membrane protein beta-barrel" evidence="3">
    <location>
        <begin position="7"/>
        <end position="205"/>
    </location>
</feature>
<name>A0A7X0J2U0_9SPHI</name>
<dbReference type="InterPro" id="IPR006315">
    <property type="entry name" value="OM_autotransptr_brl_dom"/>
</dbReference>
<dbReference type="NCBIfam" id="TIGR01414">
    <property type="entry name" value="autotrans_barl"/>
    <property type="match status" value="1"/>
</dbReference>